<dbReference type="OrthoDB" id="8375240at2"/>
<reference evidence="1 2" key="1">
    <citation type="submission" date="2018-09" db="EMBL/GenBank/DDBJ databases">
        <title>Mesorhizobium carmichaelinearum sp. nov. isolated from Carmichaelinea spp. root nodules in New Zealand.</title>
        <authorList>
            <person name="De Meyer S.E."/>
        </authorList>
    </citation>
    <scope>NUCLEOTIDE SEQUENCE [LARGE SCALE GENOMIC DNA]</scope>
    <source>
        <strain evidence="1 2">ICMP19557</strain>
    </source>
</reference>
<organism evidence="1 2">
    <name type="scientific">Mesorhizobium waimense</name>
    <dbReference type="NCBI Taxonomy" id="1300307"/>
    <lineage>
        <taxon>Bacteria</taxon>
        <taxon>Pseudomonadati</taxon>
        <taxon>Pseudomonadota</taxon>
        <taxon>Alphaproteobacteria</taxon>
        <taxon>Hyphomicrobiales</taxon>
        <taxon>Phyllobacteriaceae</taxon>
        <taxon>Mesorhizobium</taxon>
    </lineage>
</organism>
<dbReference type="AlphaFoldDB" id="A0A3A5JRD1"/>
<dbReference type="EMBL" id="QZWZ01000090">
    <property type="protein sequence ID" value="RJT23480.1"/>
    <property type="molecule type" value="Genomic_DNA"/>
</dbReference>
<keyword evidence="2" id="KW-1185">Reference proteome</keyword>
<dbReference type="Proteomes" id="UP000272706">
    <property type="component" value="Unassembled WGS sequence"/>
</dbReference>
<evidence type="ECO:0000313" key="2">
    <source>
        <dbReference type="Proteomes" id="UP000272706"/>
    </source>
</evidence>
<name>A0A3A5JRD1_9HYPH</name>
<protein>
    <submittedName>
        <fullName evidence="1">Uncharacterized protein</fullName>
    </submittedName>
</protein>
<gene>
    <name evidence="1" type="ORF">D3227_38790</name>
</gene>
<evidence type="ECO:0000313" key="1">
    <source>
        <dbReference type="EMBL" id="RJT23480.1"/>
    </source>
</evidence>
<comment type="caution">
    <text evidence="1">The sequence shown here is derived from an EMBL/GenBank/DDBJ whole genome shotgun (WGS) entry which is preliminary data.</text>
</comment>
<accession>A0A3A5JRD1</accession>
<proteinExistence type="predicted"/>
<sequence>MNVMTFDVIPPPSREPTDLNYEADLKTALEPFVSELLDRAENAGWDRGKAAYTLMFLAARRLNDGKGPAENGRSTS</sequence>